<dbReference type="EMBL" id="JAGIYZ010000019">
    <property type="protein sequence ID" value="MBP0465858.1"/>
    <property type="molecule type" value="Genomic_DNA"/>
</dbReference>
<dbReference type="Proteomes" id="UP000680815">
    <property type="component" value="Unassembled WGS sequence"/>
</dbReference>
<dbReference type="InterPro" id="IPR000160">
    <property type="entry name" value="GGDEF_dom"/>
</dbReference>
<dbReference type="SUPFAM" id="SSF55073">
    <property type="entry name" value="Nucleotide cyclase"/>
    <property type="match status" value="1"/>
</dbReference>
<dbReference type="Pfam" id="PF00563">
    <property type="entry name" value="EAL"/>
    <property type="match status" value="1"/>
</dbReference>
<evidence type="ECO:0000313" key="5">
    <source>
        <dbReference type="Proteomes" id="UP000680815"/>
    </source>
</evidence>
<evidence type="ECO:0000313" key="4">
    <source>
        <dbReference type="EMBL" id="MBP0465858.1"/>
    </source>
</evidence>
<dbReference type="SMART" id="SM00052">
    <property type="entry name" value="EAL"/>
    <property type="match status" value="1"/>
</dbReference>
<feature type="domain" description="GGDEF" evidence="3">
    <location>
        <begin position="309"/>
        <end position="447"/>
    </location>
</feature>
<gene>
    <name evidence="4" type="ORF">J5Y09_18170</name>
</gene>
<dbReference type="Gene3D" id="3.30.70.270">
    <property type="match status" value="1"/>
</dbReference>
<dbReference type="InterPro" id="IPR052155">
    <property type="entry name" value="Biofilm_reg_signaling"/>
</dbReference>
<dbReference type="InterPro" id="IPR035965">
    <property type="entry name" value="PAS-like_dom_sf"/>
</dbReference>
<dbReference type="InterPro" id="IPR035919">
    <property type="entry name" value="EAL_sf"/>
</dbReference>
<dbReference type="CDD" id="cd01948">
    <property type="entry name" value="EAL"/>
    <property type="match status" value="1"/>
</dbReference>
<feature type="domain" description="EAL" evidence="2">
    <location>
        <begin position="456"/>
        <end position="707"/>
    </location>
</feature>
<dbReference type="PANTHER" id="PTHR44757">
    <property type="entry name" value="DIGUANYLATE CYCLASE DGCP"/>
    <property type="match status" value="1"/>
</dbReference>
<reference evidence="4 5" key="1">
    <citation type="submission" date="2021-03" db="EMBL/GenBank/DDBJ databases">
        <authorList>
            <person name="So Y."/>
        </authorList>
    </citation>
    <scope>NUCLEOTIDE SEQUENCE [LARGE SCALE GENOMIC DNA]</scope>
    <source>
        <strain evidence="4 5">PWR1</strain>
    </source>
</reference>
<dbReference type="Pfam" id="PF00990">
    <property type="entry name" value="GGDEF"/>
    <property type="match status" value="1"/>
</dbReference>
<keyword evidence="5" id="KW-1185">Reference proteome</keyword>
<dbReference type="PROSITE" id="PS50887">
    <property type="entry name" value="GGDEF"/>
    <property type="match status" value="1"/>
</dbReference>
<dbReference type="InterPro" id="IPR043128">
    <property type="entry name" value="Rev_trsase/Diguanyl_cyclase"/>
</dbReference>
<dbReference type="SMART" id="SM00267">
    <property type="entry name" value="GGDEF"/>
    <property type="match status" value="1"/>
</dbReference>
<dbReference type="SUPFAM" id="SSF141868">
    <property type="entry name" value="EAL domain-like"/>
    <property type="match status" value="1"/>
</dbReference>
<dbReference type="Gene3D" id="3.30.450.20">
    <property type="entry name" value="PAS domain"/>
    <property type="match status" value="2"/>
</dbReference>
<dbReference type="PROSITE" id="PS50883">
    <property type="entry name" value="EAL"/>
    <property type="match status" value="1"/>
</dbReference>
<dbReference type="InterPro" id="IPR000700">
    <property type="entry name" value="PAS-assoc_C"/>
</dbReference>
<dbReference type="SUPFAM" id="SSF55785">
    <property type="entry name" value="PYP-like sensor domain (PAS domain)"/>
    <property type="match status" value="2"/>
</dbReference>
<evidence type="ECO:0000259" key="3">
    <source>
        <dbReference type="PROSITE" id="PS50887"/>
    </source>
</evidence>
<dbReference type="CDD" id="cd01949">
    <property type="entry name" value="GGDEF"/>
    <property type="match status" value="1"/>
</dbReference>
<evidence type="ECO:0000259" key="2">
    <source>
        <dbReference type="PROSITE" id="PS50883"/>
    </source>
</evidence>
<proteinExistence type="predicted"/>
<dbReference type="PANTHER" id="PTHR44757:SF2">
    <property type="entry name" value="BIOFILM ARCHITECTURE MAINTENANCE PROTEIN MBAA"/>
    <property type="match status" value="1"/>
</dbReference>
<dbReference type="PROSITE" id="PS50113">
    <property type="entry name" value="PAC"/>
    <property type="match status" value="1"/>
</dbReference>
<comment type="caution">
    <text evidence="4">The sequence shown here is derived from an EMBL/GenBank/DDBJ whole genome shotgun (WGS) entry which is preliminary data.</text>
</comment>
<dbReference type="InterPro" id="IPR029787">
    <property type="entry name" value="Nucleotide_cyclase"/>
</dbReference>
<organism evidence="4 5">
    <name type="scientific">Roseomonas nitratireducens</name>
    <dbReference type="NCBI Taxonomy" id="2820810"/>
    <lineage>
        <taxon>Bacteria</taxon>
        <taxon>Pseudomonadati</taxon>
        <taxon>Pseudomonadota</taxon>
        <taxon>Alphaproteobacteria</taxon>
        <taxon>Acetobacterales</taxon>
        <taxon>Roseomonadaceae</taxon>
        <taxon>Roseomonas</taxon>
    </lineage>
</organism>
<accession>A0ABS4AWW9</accession>
<name>A0ABS4AWW9_9PROT</name>
<dbReference type="Gene3D" id="3.20.20.450">
    <property type="entry name" value="EAL domain"/>
    <property type="match status" value="1"/>
</dbReference>
<protein>
    <submittedName>
        <fullName evidence="4">EAL domain-containing protein</fullName>
    </submittedName>
</protein>
<feature type="domain" description="PAC" evidence="1">
    <location>
        <begin position="93"/>
        <end position="145"/>
    </location>
</feature>
<dbReference type="InterPro" id="IPR001633">
    <property type="entry name" value="EAL_dom"/>
</dbReference>
<sequence length="707" mass="76177">MTDAAPGPDAELLPASDRPEDLRAFYESAPCAYLTMRRDGLLLGANRTLLDWTGAELGRPGHELWLRDVLTAASWVVFNMKCLPVATLQGRVNEIALDLRRADGTALPVLASFQRVEQPGGAPPLLRGILFDATERRLYERDLLEARKAADQARASVEASRARLSAILESTTDGVLLVEPGWRLAYANPSAAGLGIVIEPGADIRAAFPRDPEGRFLAAFARAMDGQVAEPVQGLVHGAVWLQVKAFPALGGGITVFFRDVTPERQAEEERQRAAERIRHMATHDPLTGLANRVRFAERLRAALDSTGGRLAVLCLDLDRFKQVNDRLGHPAGDALLQAVASRLRAELRGDDTVARFGGDEFGIVLASAGRSGGDAEAHAEAVAARIVAAVSAPYTLGGERAEIGTSIGIAFAAGRDTTPEALLAEADVALYCAKRAGRGRHAVFEPAMAAEQRTKLEIGEALRQALADGELLLHYQPVVDVATRTVRGHEALVRWDRPGHGLLLPGAFVQVAEETAQISRLGAFALRQACRDAATWPDRNLRVAVNLSPLQLRDPALMDAVADALRDSGLAPSRLELEITEGVLLERTEAVLGAMHRLRAMGVAFAMDDFGTGYSSLACLRSFPFDRVKIDRYFLREAETEEGDAAIIEAVAALCRRLGMTCTAEGVETEGQLRLLARAGCTEAQGYLFGRPVPQEDLLRARMAAA</sequence>
<dbReference type="NCBIfam" id="TIGR00254">
    <property type="entry name" value="GGDEF"/>
    <property type="match status" value="1"/>
</dbReference>
<evidence type="ECO:0000259" key="1">
    <source>
        <dbReference type="PROSITE" id="PS50113"/>
    </source>
</evidence>
<dbReference type="RefSeq" id="WP_209353243.1">
    <property type="nucleotide sequence ID" value="NZ_JAGIYZ010000019.1"/>
</dbReference>